<accession>A0A9X2BQF1</accession>
<dbReference type="Proteomes" id="UP001139534">
    <property type="component" value="Unassembled WGS sequence"/>
</dbReference>
<evidence type="ECO:0000313" key="1">
    <source>
        <dbReference type="EMBL" id="MCK8486155.1"/>
    </source>
</evidence>
<dbReference type="InterPro" id="IPR014962">
    <property type="entry name" value="YolD"/>
</dbReference>
<comment type="caution">
    <text evidence="1">The sequence shown here is derived from an EMBL/GenBank/DDBJ whole genome shotgun (WGS) entry which is preliminary data.</text>
</comment>
<proteinExistence type="predicted"/>
<gene>
    <name evidence="1" type="ORF">M0651_03100</name>
</gene>
<dbReference type="Pfam" id="PF08863">
    <property type="entry name" value="YolD"/>
    <property type="match status" value="1"/>
</dbReference>
<dbReference type="EMBL" id="JALPRK010000002">
    <property type="protein sequence ID" value="MCK8486155.1"/>
    <property type="molecule type" value="Genomic_DNA"/>
</dbReference>
<dbReference type="AlphaFoldDB" id="A0A9X2BQF1"/>
<keyword evidence="2" id="KW-1185">Reference proteome</keyword>
<sequence>MKGKLYGNGLWESSRMMLPEHKEAILRSNRSQERKERSVLDEQELERISRLLTTSLQTGRPVRLHLFGEWQGREVLGTVTRVDPIRRQARLQTEVGPEWIAFADIVGAETA</sequence>
<evidence type="ECO:0000313" key="2">
    <source>
        <dbReference type="Proteomes" id="UP001139534"/>
    </source>
</evidence>
<dbReference type="RefSeq" id="WP_248550388.1">
    <property type="nucleotide sequence ID" value="NZ_JALPRK010000002.1"/>
</dbReference>
<reference evidence="1" key="1">
    <citation type="submission" date="2022-04" db="EMBL/GenBank/DDBJ databases">
        <authorList>
            <person name="Seo M.-J."/>
        </authorList>
    </citation>
    <scope>NUCLEOTIDE SEQUENCE</scope>
    <source>
        <strain evidence="1">MBLB2552</strain>
    </source>
</reference>
<name>A0A9X2BQF1_9BACL</name>
<protein>
    <submittedName>
        <fullName evidence="1">YolD-like family protein</fullName>
    </submittedName>
</protein>
<organism evidence="1 2">
    <name type="scientific">Paenibacillus mellifer</name>
    <dbReference type="NCBI Taxonomy" id="2937794"/>
    <lineage>
        <taxon>Bacteria</taxon>
        <taxon>Bacillati</taxon>
        <taxon>Bacillota</taxon>
        <taxon>Bacilli</taxon>
        <taxon>Bacillales</taxon>
        <taxon>Paenibacillaceae</taxon>
        <taxon>Paenibacillus</taxon>
    </lineage>
</organism>